<dbReference type="Proteomes" id="UP000199155">
    <property type="component" value="Unassembled WGS sequence"/>
</dbReference>
<proteinExistence type="predicted"/>
<dbReference type="AlphaFoldDB" id="A0A1G8TAK0"/>
<accession>A0A1G8TAK0</accession>
<protein>
    <recommendedName>
        <fullName evidence="1">DUF4253 domain-containing protein</fullName>
    </recommendedName>
</protein>
<name>A0A1G8TAK0_9ACTN</name>
<evidence type="ECO:0000259" key="1">
    <source>
        <dbReference type="Pfam" id="PF14062"/>
    </source>
</evidence>
<evidence type="ECO:0000313" key="2">
    <source>
        <dbReference type="EMBL" id="SDJ38606.1"/>
    </source>
</evidence>
<feature type="domain" description="DUF4253" evidence="1">
    <location>
        <begin position="133"/>
        <end position="238"/>
    </location>
</feature>
<dbReference type="STRING" id="417292.SAMN05421806_101153"/>
<evidence type="ECO:0000313" key="3">
    <source>
        <dbReference type="Proteomes" id="UP000199155"/>
    </source>
</evidence>
<dbReference type="Pfam" id="PF14062">
    <property type="entry name" value="DUF4253"/>
    <property type="match status" value="1"/>
</dbReference>
<reference evidence="2 3" key="1">
    <citation type="submission" date="2016-10" db="EMBL/GenBank/DDBJ databases">
        <authorList>
            <person name="de Groot N.N."/>
        </authorList>
    </citation>
    <scope>NUCLEOTIDE SEQUENCE [LARGE SCALE GENOMIC DNA]</scope>
    <source>
        <strain evidence="2 3">CGMCC 4.5727</strain>
    </source>
</reference>
<dbReference type="OrthoDB" id="7839592at2"/>
<keyword evidence="3" id="KW-1185">Reference proteome</keyword>
<organism evidence="2 3">
    <name type="scientific">Streptomyces indicus</name>
    <dbReference type="NCBI Taxonomy" id="417292"/>
    <lineage>
        <taxon>Bacteria</taxon>
        <taxon>Bacillati</taxon>
        <taxon>Actinomycetota</taxon>
        <taxon>Actinomycetes</taxon>
        <taxon>Kitasatosporales</taxon>
        <taxon>Streptomycetaceae</taxon>
        <taxon>Streptomyces</taxon>
    </lineage>
</organism>
<dbReference type="InterPro" id="IPR025349">
    <property type="entry name" value="DUF4253"/>
</dbReference>
<dbReference type="EMBL" id="FNFF01000001">
    <property type="protein sequence ID" value="SDJ38606.1"/>
    <property type="molecule type" value="Genomic_DNA"/>
</dbReference>
<gene>
    <name evidence="2" type="ORF">SAMN05421806_101153</name>
</gene>
<sequence>MPVWVSDEFPDDVGQLWSRLRYGQASSGLVPLLVRPDVIGSPLGLDRVDSVCLHEVLPAAFAAYRRARLPFWTAPRTVPTPDDVEPWPHDPGPPYAKWPGFAPAVQSESPATAPASQAAALLDEVTGPEPAYRLALVRARRAADALAALGWTADAPLALLCALLRSWEERFGAQLVAVSGSEVHLAVARPPVSAEHARLLAVEHVLTTAHNIVDDPPTPFPEYAERLVGRTHWSFWWD</sequence>